<proteinExistence type="predicted"/>
<dbReference type="AlphaFoldDB" id="A0ABD8AYI7"/>
<reference evidence="1 2" key="1">
    <citation type="submission" date="2024-02" db="EMBL/GenBank/DDBJ databases">
        <title>Complete sequences of two Paenibacillus sp. strains and one Lysinibacillus strain isolated from the environment on STAA medium highlight biotechnological potential.</title>
        <authorList>
            <person name="Attere S.A."/>
            <person name="Piche L.C."/>
            <person name="Intertaglia L."/>
            <person name="Lami R."/>
            <person name="Charette S.J."/>
            <person name="Vincent A.T."/>
        </authorList>
    </citation>
    <scope>NUCLEOTIDE SEQUENCE [LARGE SCALE GENOMIC DNA]</scope>
    <source>
        <strain evidence="1 2">Y5S-7</strain>
    </source>
</reference>
<protein>
    <submittedName>
        <fullName evidence="1">Pyridoxamine 5'-phosphate oxidase family protein</fullName>
    </submittedName>
</protein>
<dbReference type="EMBL" id="CP145892">
    <property type="protein sequence ID" value="WWP22638.1"/>
    <property type="molecule type" value="Genomic_DNA"/>
</dbReference>
<dbReference type="Gene3D" id="2.30.110.10">
    <property type="entry name" value="Electron Transport, Fmn-binding Protein, Chain A"/>
    <property type="match status" value="1"/>
</dbReference>
<dbReference type="InterPro" id="IPR012349">
    <property type="entry name" value="Split_barrel_FMN-bd"/>
</dbReference>
<accession>A0ABD8AYI7</accession>
<gene>
    <name evidence="1" type="ORF">V6668_10830</name>
</gene>
<evidence type="ECO:0000313" key="1">
    <source>
        <dbReference type="EMBL" id="WWP22638.1"/>
    </source>
</evidence>
<organism evidence="1 2">
    <name type="scientific">Paenibacillus amylolyticus</name>
    <dbReference type="NCBI Taxonomy" id="1451"/>
    <lineage>
        <taxon>Bacteria</taxon>
        <taxon>Bacillati</taxon>
        <taxon>Bacillota</taxon>
        <taxon>Bacilli</taxon>
        <taxon>Bacillales</taxon>
        <taxon>Paenibacillaceae</taxon>
        <taxon>Paenibacillus</taxon>
    </lineage>
</organism>
<dbReference type="GeneID" id="93475965"/>
<sequence>MNINELRDRDMIIEELDTELMEWLSGTNLEHKQHEAMQLLTVSEDQWPHQAMISMGEVIAINPHQLRLALWPGTQTSMNMSKTGKATLIAVQGHRLLHIRTEVERLPEMKGAVHPRDRFEAQVLQVRVDHAPYAEITSGITFQLKDELGAITRWKETIEELRK</sequence>
<dbReference type="Proteomes" id="UP001364764">
    <property type="component" value="Chromosome"/>
</dbReference>
<evidence type="ECO:0000313" key="2">
    <source>
        <dbReference type="Proteomes" id="UP001364764"/>
    </source>
</evidence>
<name>A0ABD8AYI7_PAEAM</name>
<dbReference type="RefSeq" id="WP_338708386.1">
    <property type="nucleotide sequence ID" value="NZ_CP145892.1"/>
</dbReference>